<dbReference type="GO" id="GO:0006436">
    <property type="term" value="P:tryptophanyl-tRNA aminoacylation"/>
    <property type="evidence" value="ECO:0007669"/>
    <property type="project" value="UniProtKB-UniRule"/>
</dbReference>
<feature type="region of interest" description="Disordered" evidence="10">
    <location>
        <begin position="1"/>
        <end position="24"/>
    </location>
</feature>
<dbReference type="AlphaFoldDB" id="A0AAW6U4M1"/>
<dbReference type="GO" id="GO:0005829">
    <property type="term" value="C:cytosol"/>
    <property type="evidence" value="ECO:0007669"/>
    <property type="project" value="TreeGrafter"/>
</dbReference>
<evidence type="ECO:0000256" key="2">
    <source>
        <dbReference type="ARBA" id="ARBA00022598"/>
    </source>
</evidence>
<evidence type="ECO:0000256" key="9">
    <source>
        <dbReference type="RuleBase" id="RU363036"/>
    </source>
</evidence>
<evidence type="ECO:0000256" key="3">
    <source>
        <dbReference type="ARBA" id="ARBA00022741"/>
    </source>
</evidence>
<dbReference type="InterPro" id="IPR002305">
    <property type="entry name" value="aa-tRNA-synth_Ic"/>
</dbReference>
<evidence type="ECO:0000256" key="5">
    <source>
        <dbReference type="ARBA" id="ARBA00022917"/>
    </source>
</evidence>
<dbReference type="InterPro" id="IPR014729">
    <property type="entry name" value="Rossmann-like_a/b/a_fold"/>
</dbReference>
<organism evidence="11 12">
    <name type="scientific">Peloplasma aerotolerans</name>
    <dbReference type="NCBI Taxonomy" id="3044389"/>
    <lineage>
        <taxon>Bacteria</taxon>
        <taxon>Bacillati</taxon>
        <taxon>Mycoplasmatota</taxon>
        <taxon>Mollicutes</taxon>
        <taxon>Acholeplasmatales</taxon>
        <taxon>Acholeplasmataceae</taxon>
        <taxon>Peloplasma</taxon>
    </lineage>
</organism>
<dbReference type="Proteomes" id="UP001431532">
    <property type="component" value="Unassembled WGS sequence"/>
</dbReference>
<keyword evidence="12" id="KW-1185">Reference proteome</keyword>
<keyword evidence="6 8" id="KW-0030">Aminoacyl-tRNA synthetase</keyword>
<evidence type="ECO:0000256" key="1">
    <source>
        <dbReference type="ARBA" id="ARBA00005594"/>
    </source>
</evidence>
<dbReference type="InterPro" id="IPR001412">
    <property type="entry name" value="aa-tRNA-synth_I_CS"/>
</dbReference>
<evidence type="ECO:0000313" key="11">
    <source>
        <dbReference type="EMBL" id="MDI6452916.1"/>
    </source>
</evidence>
<feature type="binding site" evidence="8">
    <location>
        <begin position="188"/>
        <end position="190"/>
    </location>
    <ligand>
        <name>ATP</name>
        <dbReference type="ChEBI" id="CHEBI:30616"/>
    </ligand>
</feature>
<dbReference type="NCBIfam" id="TIGR00233">
    <property type="entry name" value="trpS"/>
    <property type="match status" value="1"/>
</dbReference>
<comment type="subunit">
    <text evidence="8">Homodimer.</text>
</comment>
<dbReference type="SUPFAM" id="SSF52374">
    <property type="entry name" value="Nucleotidylyl transferase"/>
    <property type="match status" value="1"/>
</dbReference>
<dbReference type="GO" id="GO:0004830">
    <property type="term" value="F:tryptophan-tRNA ligase activity"/>
    <property type="evidence" value="ECO:0007669"/>
    <property type="project" value="UniProtKB-UniRule"/>
</dbReference>
<comment type="caution">
    <text evidence="11">The sequence shown here is derived from an EMBL/GenBank/DDBJ whole genome shotgun (WGS) entry which is preliminary data.</text>
</comment>
<dbReference type="EMBL" id="JASCXW010000013">
    <property type="protein sequence ID" value="MDI6452916.1"/>
    <property type="molecule type" value="Genomic_DNA"/>
</dbReference>
<reference evidence="11" key="1">
    <citation type="submission" date="2023-05" db="EMBL/GenBank/DDBJ databases">
        <title>Mariniplasma microaerophilum sp. nov., a novel anaerobic mollicute isolated from terrestrial mud volcano, Taman Peninsula, Russia.</title>
        <authorList>
            <person name="Khomyakova M.A."/>
            <person name="Merkel A.Y."/>
            <person name="Slobodkin A.I."/>
        </authorList>
    </citation>
    <scope>NUCLEOTIDE SEQUENCE</scope>
    <source>
        <strain evidence="11">M4Ah</strain>
    </source>
</reference>
<evidence type="ECO:0000256" key="6">
    <source>
        <dbReference type="ARBA" id="ARBA00023146"/>
    </source>
</evidence>
<feature type="short sequence motif" description="'HIGH' region" evidence="8">
    <location>
        <begin position="50"/>
        <end position="58"/>
    </location>
</feature>
<dbReference type="Gene3D" id="1.10.240.10">
    <property type="entry name" value="Tyrosyl-Transfer RNA Synthetase"/>
    <property type="match status" value="1"/>
</dbReference>
<comment type="similarity">
    <text evidence="1 8 9">Belongs to the class-I aminoacyl-tRNA synthetase family.</text>
</comment>
<dbReference type="InterPro" id="IPR050203">
    <property type="entry name" value="Trp-tRNA_synthetase"/>
</dbReference>
<evidence type="ECO:0000256" key="4">
    <source>
        <dbReference type="ARBA" id="ARBA00022840"/>
    </source>
</evidence>
<dbReference type="PRINTS" id="PR01039">
    <property type="entry name" value="TRNASYNTHTRP"/>
</dbReference>
<dbReference type="RefSeq" id="WP_282839340.1">
    <property type="nucleotide sequence ID" value="NZ_JASCXW010000013.1"/>
</dbReference>
<dbReference type="FunFam" id="1.10.240.10:FF:000002">
    <property type="entry name" value="Tryptophan--tRNA ligase"/>
    <property type="match status" value="1"/>
</dbReference>
<gene>
    <name evidence="8 11" type="primary">trpS</name>
    <name evidence="11" type="ORF">QJ521_05015</name>
</gene>
<dbReference type="InterPro" id="IPR024109">
    <property type="entry name" value="Trp-tRNA-ligase_bac-type"/>
</dbReference>
<dbReference type="CDD" id="cd00806">
    <property type="entry name" value="TrpRS_core"/>
    <property type="match status" value="1"/>
</dbReference>
<sequence>MATTTKSVKKTETKPASKTTKNPKKKIRIVPPTIAVIPDKTKRLVSGIKPTGQLTLGNYIGALRQFVKLQDELSDHEHFIFIADLHAITTPQDRLELRKNIRSVAALYIACGLDPDKVNLFIQSEVAEHAALGYIMESTAYVGEMERMTQYKDKKGKQTDGIRTSLLTYPALMAADILLYDANVVPIGDDQKQHLELTRNLATRFNNLYGETFVVPEGFFPETGARIKSLTDPTKKMDKSGDNEKSYILLLDDLGLIRRKIKSAVTDSNGIIKYEVRNKPGISNLLQIYSSLTDVSVKDLEKKYAESDYATFKDDLAEIVVDAIRPIQQKYFEIINDTKLDEILNQGAERAKVIASRKMFKVYKKLGLGRIR</sequence>
<feature type="binding site" evidence="8">
    <location>
        <begin position="57"/>
        <end position="58"/>
    </location>
    <ligand>
        <name>ATP</name>
        <dbReference type="ChEBI" id="CHEBI:30616"/>
    </ligand>
</feature>
<dbReference type="Gene3D" id="3.40.50.620">
    <property type="entry name" value="HUPs"/>
    <property type="match status" value="1"/>
</dbReference>
<dbReference type="HAMAP" id="MF_00140_B">
    <property type="entry name" value="Trp_tRNA_synth_B"/>
    <property type="match status" value="1"/>
</dbReference>
<feature type="binding site" evidence="8">
    <location>
        <position position="227"/>
    </location>
    <ligand>
        <name>ATP</name>
        <dbReference type="ChEBI" id="CHEBI:30616"/>
    </ligand>
</feature>
<dbReference type="PROSITE" id="PS00178">
    <property type="entry name" value="AA_TRNA_LIGASE_I"/>
    <property type="match status" value="1"/>
</dbReference>
<comment type="catalytic activity">
    <reaction evidence="7 8">
        <text>tRNA(Trp) + L-tryptophan + ATP = L-tryptophyl-tRNA(Trp) + AMP + diphosphate + H(+)</text>
        <dbReference type="Rhea" id="RHEA:24080"/>
        <dbReference type="Rhea" id="RHEA-COMP:9671"/>
        <dbReference type="Rhea" id="RHEA-COMP:9705"/>
        <dbReference type="ChEBI" id="CHEBI:15378"/>
        <dbReference type="ChEBI" id="CHEBI:30616"/>
        <dbReference type="ChEBI" id="CHEBI:33019"/>
        <dbReference type="ChEBI" id="CHEBI:57912"/>
        <dbReference type="ChEBI" id="CHEBI:78442"/>
        <dbReference type="ChEBI" id="CHEBI:78535"/>
        <dbReference type="ChEBI" id="CHEBI:456215"/>
        <dbReference type="EC" id="6.1.1.2"/>
    </reaction>
</comment>
<comment type="function">
    <text evidence="8">Catalyzes the attachment of tryptophan to tRNA(Trp).</text>
</comment>
<dbReference type="EC" id="6.1.1.2" evidence="8"/>
<protein>
    <recommendedName>
        <fullName evidence="8">Tryptophan--tRNA ligase</fullName>
        <ecNumber evidence="8">6.1.1.2</ecNumber>
    </recommendedName>
    <alternativeName>
        <fullName evidence="8">Tryptophanyl-tRNA synthetase</fullName>
        <shortName evidence="8">TrpRS</shortName>
    </alternativeName>
</protein>
<dbReference type="Pfam" id="PF00579">
    <property type="entry name" value="tRNA-synt_1b"/>
    <property type="match status" value="1"/>
</dbReference>
<dbReference type="InterPro" id="IPR002306">
    <property type="entry name" value="Trp-tRNA-ligase"/>
</dbReference>
<evidence type="ECO:0000313" key="12">
    <source>
        <dbReference type="Proteomes" id="UP001431532"/>
    </source>
</evidence>
<feature type="binding site" evidence="8">
    <location>
        <begin position="49"/>
        <end position="51"/>
    </location>
    <ligand>
        <name>ATP</name>
        <dbReference type="ChEBI" id="CHEBI:30616"/>
    </ligand>
</feature>
<dbReference type="PANTHER" id="PTHR43766">
    <property type="entry name" value="TRYPTOPHAN--TRNA LIGASE, MITOCHONDRIAL"/>
    <property type="match status" value="1"/>
</dbReference>
<feature type="binding site" evidence="8">
    <location>
        <position position="176"/>
    </location>
    <ligand>
        <name>L-tryptophan</name>
        <dbReference type="ChEBI" id="CHEBI:57912"/>
    </ligand>
</feature>
<keyword evidence="3 8" id="KW-0547">Nucleotide-binding</keyword>
<evidence type="ECO:0000256" key="10">
    <source>
        <dbReference type="SAM" id="MobiDB-lite"/>
    </source>
</evidence>
<evidence type="ECO:0000256" key="8">
    <source>
        <dbReference type="HAMAP-Rule" id="MF_00140"/>
    </source>
</evidence>
<accession>A0AAW6U4M1</accession>
<keyword evidence="4 8" id="KW-0067">ATP-binding</keyword>
<keyword evidence="2 8" id="KW-0436">Ligase</keyword>
<dbReference type="GO" id="GO:0005524">
    <property type="term" value="F:ATP binding"/>
    <property type="evidence" value="ECO:0007669"/>
    <property type="project" value="UniProtKB-UniRule"/>
</dbReference>
<name>A0AAW6U4M1_9MOLU</name>
<keyword evidence="8" id="KW-0963">Cytoplasm</keyword>
<comment type="subcellular location">
    <subcellularLocation>
        <location evidence="8">Cytoplasm</location>
    </subcellularLocation>
</comment>
<keyword evidence="5 8" id="KW-0648">Protein biosynthesis</keyword>
<dbReference type="PANTHER" id="PTHR43766:SF1">
    <property type="entry name" value="TRYPTOPHAN--TRNA LIGASE, MITOCHONDRIAL"/>
    <property type="match status" value="1"/>
</dbReference>
<evidence type="ECO:0000256" key="7">
    <source>
        <dbReference type="ARBA" id="ARBA00049929"/>
    </source>
</evidence>
<comment type="caution">
    <text evidence="8">Lacks conserved residue(s) required for the propagation of feature annotation.</text>
</comment>
<proteinExistence type="inferred from homology"/>